<dbReference type="AlphaFoldDB" id="A0A3E2HF98"/>
<dbReference type="Gene3D" id="2.60.120.620">
    <property type="entry name" value="q2cbj1_9rhob like domain"/>
    <property type="match status" value="1"/>
</dbReference>
<comment type="caution">
    <text evidence="2">The sequence shown here is derived from an EMBL/GenBank/DDBJ whole genome shotgun (WGS) entry which is preliminary data.</text>
</comment>
<dbReference type="Proteomes" id="UP000258309">
    <property type="component" value="Unassembled WGS sequence"/>
</dbReference>
<proteinExistence type="predicted"/>
<dbReference type="PANTHER" id="PTHR40128">
    <property type="entry name" value="EXPRESSED PROTEIN"/>
    <property type="match status" value="1"/>
</dbReference>
<sequence length="320" mass="35753">MGSISEESSIPQLHVNDGRLEPEQITRLRPSYPNEPIEELRKRYNEDGYLFLKGLLPREDVLKARKAYFEFLEPSGVLKEGTKPIEGIFDLCNDPETFPGIGAGSTGKNARPGGDKGKLFVDLALQAHKENWYAVDFCKHPSLSSFVAKFTGWGDDTMQFRRSLLRNNIPGAKAIGVHYDQIFLRYGDLSSLTAWCPMGDIEIDGGGLIYLENSHSVGEELEAEFTEKAKAAGFSEQEIKNAFNDNMLSNGLLSEEPAAFAKRYNRRWLVSSYDAGDVVLHLPFTIHASTINHSLRGIIRLATDLRFCDQSKPYDKVSVA</sequence>
<dbReference type="OrthoDB" id="2328924at2759"/>
<dbReference type="InterPro" id="IPR008775">
    <property type="entry name" value="Phytyl_CoA_dOase-like"/>
</dbReference>
<accession>A0A3E2HF98</accession>
<feature type="compositionally biased region" description="Polar residues" evidence="1">
    <location>
        <begin position="1"/>
        <end position="11"/>
    </location>
</feature>
<evidence type="ECO:0008006" key="4">
    <source>
        <dbReference type="Google" id="ProtNLM"/>
    </source>
</evidence>
<keyword evidence="3" id="KW-1185">Reference proteome</keyword>
<feature type="non-terminal residue" evidence="2">
    <location>
        <position position="1"/>
    </location>
</feature>
<dbReference type="STRING" id="5539.A0A3E2HF98"/>
<name>A0A3E2HF98_SCYLI</name>
<feature type="non-terminal residue" evidence="2">
    <location>
        <position position="320"/>
    </location>
</feature>
<dbReference type="Pfam" id="PF05721">
    <property type="entry name" value="PhyH"/>
    <property type="match status" value="1"/>
</dbReference>
<evidence type="ECO:0000256" key="1">
    <source>
        <dbReference type="SAM" id="MobiDB-lite"/>
    </source>
</evidence>
<reference evidence="2 3" key="1">
    <citation type="submission" date="2018-05" db="EMBL/GenBank/DDBJ databases">
        <title>Draft genome sequence of Scytalidium lignicola DSM 105466, a ubiquitous saprotrophic fungus.</title>
        <authorList>
            <person name="Buettner E."/>
            <person name="Gebauer A.M."/>
            <person name="Hofrichter M."/>
            <person name="Liers C."/>
            <person name="Kellner H."/>
        </authorList>
    </citation>
    <scope>NUCLEOTIDE SEQUENCE [LARGE SCALE GENOMIC DNA]</scope>
    <source>
        <strain evidence="2 3">DSM 105466</strain>
    </source>
</reference>
<dbReference type="OMA" id="ATPAHYD"/>
<feature type="region of interest" description="Disordered" evidence="1">
    <location>
        <begin position="1"/>
        <end position="22"/>
    </location>
</feature>
<dbReference type="PANTHER" id="PTHR40128:SF1">
    <property type="entry name" value="PHYTANOYL-COA HYDROXYLASE"/>
    <property type="match status" value="1"/>
</dbReference>
<evidence type="ECO:0000313" key="3">
    <source>
        <dbReference type="Proteomes" id="UP000258309"/>
    </source>
</evidence>
<protein>
    <recommendedName>
        <fullName evidence="4">Phytanoyl-CoA dioxygenase</fullName>
    </recommendedName>
</protein>
<organism evidence="2 3">
    <name type="scientific">Scytalidium lignicola</name>
    <name type="common">Hyphomycete</name>
    <dbReference type="NCBI Taxonomy" id="5539"/>
    <lineage>
        <taxon>Eukaryota</taxon>
        <taxon>Fungi</taxon>
        <taxon>Dikarya</taxon>
        <taxon>Ascomycota</taxon>
        <taxon>Pezizomycotina</taxon>
        <taxon>Leotiomycetes</taxon>
        <taxon>Leotiomycetes incertae sedis</taxon>
        <taxon>Scytalidium</taxon>
    </lineage>
</organism>
<dbReference type="SUPFAM" id="SSF51197">
    <property type="entry name" value="Clavaminate synthase-like"/>
    <property type="match status" value="1"/>
</dbReference>
<gene>
    <name evidence="2" type="ORF">B7463_g4581</name>
</gene>
<evidence type="ECO:0000313" key="2">
    <source>
        <dbReference type="EMBL" id="RFU31751.1"/>
    </source>
</evidence>
<dbReference type="EMBL" id="NCSJ02000069">
    <property type="protein sequence ID" value="RFU31751.1"/>
    <property type="molecule type" value="Genomic_DNA"/>
</dbReference>